<dbReference type="GeneID" id="65130981"/>
<evidence type="ECO:0000313" key="2">
    <source>
        <dbReference type="Proteomes" id="UP000594117"/>
    </source>
</evidence>
<reference evidence="1 2" key="1">
    <citation type="submission" date="2020-07" db="EMBL/GenBank/DDBJ databases">
        <title>Taxonomic proposal: Crassvirales, a new order of highly abundant and diverse bacterial viruses.</title>
        <authorList>
            <person name="Shkoporov A.N."/>
            <person name="Stockdale S.R."/>
            <person name="Guerin E."/>
            <person name="Ross R.P."/>
            <person name="Hill C."/>
        </authorList>
    </citation>
    <scope>NUCLEOTIDE SEQUENCE [LARGE SCALE GENOMIC DNA]</scope>
</reference>
<organism evidence="1 2">
    <name type="scientific">uncultured phage cr109_1</name>
    <dbReference type="NCBI Taxonomy" id="2772083"/>
    <lineage>
        <taxon>Viruses</taxon>
        <taxon>Duplodnaviria</taxon>
        <taxon>Heunggongvirae</taxon>
        <taxon>Uroviricota</taxon>
        <taxon>Caudoviricetes</taxon>
        <taxon>Crassvirales</taxon>
        <taxon>Suoliviridae</taxon>
        <taxon>Loutivirinae</taxon>
        <taxon>Buchavirus</taxon>
        <taxon>Buchavirus splanchnicus</taxon>
    </lineage>
</organism>
<dbReference type="EMBL" id="MT774399">
    <property type="protein sequence ID" value="QOR57055.1"/>
    <property type="molecule type" value="Genomic_DNA"/>
</dbReference>
<name>A0A7M1RRI6_9CAUD</name>
<accession>A0A7M1RRI6</accession>
<sequence>MILFIMLVIHKMSKNIRQDIEDSIPWDTNMKVETDLYLAA</sequence>
<dbReference type="RefSeq" id="YP_010112507.1">
    <property type="nucleotide sequence ID" value="NC_055892.1"/>
</dbReference>
<evidence type="ECO:0000313" key="1">
    <source>
        <dbReference type="EMBL" id="QOR57055.1"/>
    </source>
</evidence>
<dbReference type="KEGG" id="vg:65130981"/>
<protein>
    <submittedName>
        <fullName evidence="1">Uncharacterized protein</fullName>
    </submittedName>
</protein>
<keyword evidence="2" id="KW-1185">Reference proteome</keyword>
<dbReference type="Proteomes" id="UP000594117">
    <property type="component" value="Segment"/>
</dbReference>
<proteinExistence type="predicted"/>